<dbReference type="Pfam" id="PF01544">
    <property type="entry name" value="CorA"/>
    <property type="match status" value="1"/>
</dbReference>
<sequence length="1568" mass="176767">MEGFHFEQLEDELPGALQPGSDPFAWLDIVETENCVMPLDRANIAPTKSLDFGRDGVTGSVSAWHELLQMTAPDDECGVIFVRGDFPDSPDSILARAQRRNQHGAFGLEVRIDEKSNYVLEPSVQNLVNMRWPYTRFNLIGPDTSPAQAAASKSKIYGYLSFCSFVRHRTLYQVIRVTPHNWLRTPGNSEVCSMSDADSACGKEGKSPLPVTVQVGGLIRMGCANTCMARPASDPPPKIPFGKRNERRFLAPTGLPETFRDQYHDVPTSAGNNGGDQTDSMSCESRNHGCQLEVRLWVNRKPIALKNEGPDLPEERTAHADDGEEPDSRAFPFFAKHDLEMKWEEPVNVIATFTLIPKNNVEDARPPLEEDMIDPRRLTNCLGVWDRPIYEFNQEWTTPYRLWSQILGETLKPSVGDSSEFCLRTVGRCLEEVLGVLTVPVPLCNIGSDWPMARPIALIRNIATCQFVELESVLWHVRLIVEAYRTASKQPCPPSVKDKGVLRQRFEFMKSQHIKDLKETLRGIFSWMVWMIPKLSDNEAWLSEMISVNCGWPSDSRPCQNWLVAFRHDGVRNHHRFYCALIIWYLICNAPFVYDKDNAAELEMLRERIKDLSRLRSPEKADVVASDDALGCLLRWYHSHCVIELAKTLGLNISYVSRPGSTAHGVAEADQAPVFPDHQKQLIHWRAKAGKAVRLYGQGRLVGQNIGHEIANHAALLGEIGATEAENLDGALPCLEYIRELVKARRDTEKVESGAPEVQRWDASHNIKSAMPRPAPWELSCLGHHLPVNLDVAPAPLDMKCMEACGEFLLADYTFIPSWDHSLAGLAGLWWDLTTSSIIATKTLHRHGSTTPGPKTDLSKAGQQSTREMKEEILHVLDRIWRQKKPDQTEGFNWKKRRPRLGPQLLYHPNTSVQSLEDTPHVYREKQTKTVNLRPHLARLIKAAALPKPDWSLETIHEALPPAELRWVSCFDYALSGRPEMPEVVIRSARGRVSCRLDVHQDMGNLARATDQSPEAILGNRQELWDLFFLGQKDMSKFPGLKLSAEQTAFLSHAREKENQDFLKRYGKLLFRVLNDSLVDLGTKYRMILTKIMPPVTLQAAVYMWHPEGIDTFDDYLGTLSHFYDTKSAGTTDDMWITSITLTHWRPQTELEGKISLSEVAIEKQLAAERRNLKATRKEEEEEDDWDSSEDEDVEQTPNSMVNEPFQFPPASVKDSRTEGGSVRNLISSISEQSISLVLTGDGMGRYWTCSLVCDLMDDHMMARCAAGVHAILQNFIQQQYTGRALVFAYLLGEICRKMAIECERFMNQIDRIMGTQRKVLVKGMHWSNPDTVVQKLKEMLWSLQALRIFDLKLEGALDKIEQAKKSLESTIDWGSELRPLRLMGEADRVMDEFNKRYGRLKNAHTAINERISQGARLRDGMGAVVSIEQNDNISLLTWITVLYLPLGLVVGLFSVEHDVVPSSFGRAEFGALLAGMVAVTFYIAFRLSFIRRNVRAAKNAVAEYYTKKFTTHFIPREGGQAQAGNSASAEEVSGESSGHSLGNMRVFSGFGATRRLRDVERGAGAEE</sequence>
<keyword evidence="2" id="KW-1133">Transmembrane helix</keyword>
<dbReference type="InterPro" id="IPR002523">
    <property type="entry name" value="MgTranspt_CorA/ZnTranspt_ZntB"/>
</dbReference>
<gene>
    <name evidence="3" type="ORF">B0T14DRAFT_513555</name>
</gene>
<feature type="transmembrane region" description="Helical" evidence="2">
    <location>
        <begin position="1468"/>
        <end position="1486"/>
    </location>
</feature>
<keyword evidence="2" id="KW-0812">Transmembrane</keyword>
<dbReference type="Proteomes" id="UP001175000">
    <property type="component" value="Unassembled WGS sequence"/>
</dbReference>
<evidence type="ECO:0000256" key="1">
    <source>
        <dbReference type="SAM" id="MobiDB-lite"/>
    </source>
</evidence>
<organism evidence="3 4">
    <name type="scientific">Immersiella caudata</name>
    <dbReference type="NCBI Taxonomy" id="314043"/>
    <lineage>
        <taxon>Eukaryota</taxon>
        <taxon>Fungi</taxon>
        <taxon>Dikarya</taxon>
        <taxon>Ascomycota</taxon>
        <taxon>Pezizomycotina</taxon>
        <taxon>Sordariomycetes</taxon>
        <taxon>Sordariomycetidae</taxon>
        <taxon>Sordariales</taxon>
        <taxon>Lasiosphaeriaceae</taxon>
        <taxon>Immersiella</taxon>
    </lineage>
</organism>
<name>A0AA39X5Z9_9PEZI</name>
<keyword evidence="4" id="KW-1185">Reference proteome</keyword>
<dbReference type="GO" id="GO:0016020">
    <property type="term" value="C:membrane"/>
    <property type="evidence" value="ECO:0007669"/>
    <property type="project" value="InterPro"/>
</dbReference>
<accession>A0AA39X5Z9</accession>
<dbReference type="Gene3D" id="1.20.58.340">
    <property type="entry name" value="Magnesium transport protein CorA, transmembrane region"/>
    <property type="match status" value="1"/>
</dbReference>
<evidence type="ECO:0000313" key="4">
    <source>
        <dbReference type="Proteomes" id="UP001175000"/>
    </source>
</evidence>
<proteinExistence type="predicted"/>
<feature type="compositionally biased region" description="Acidic residues" evidence="1">
    <location>
        <begin position="1180"/>
        <end position="1195"/>
    </location>
</feature>
<feature type="region of interest" description="Disordered" evidence="1">
    <location>
        <begin position="1519"/>
        <end position="1541"/>
    </location>
</feature>
<keyword evidence="2" id="KW-0472">Membrane</keyword>
<feature type="transmembrane region" description="Helical" evidence="2">
    <location>
        <begin position="1436"/>
        <end position="1456"/>
    </location>
</feature>
<reference evidence="3" key="1">
    <citation type="submission" date="2023-06" db="EMBL/GenBank/DDBJ databases">
        <title>Genome-scale phylogeny and comparative genomics of the fungal order Sordariales.</title>
        <authorList>
            <consortium name="Lawrence Berkeley National Laboratory"/>
            <person name="Hensen N."/>
            <person name="Bonometti L."/>
            <person name="Westerberg I."/>
            <person name="Brannstrom I.O."/>
            <person name="Guillou S."/>
            <person name="Cros-Aarteil S."/>
            <person name="Calhoun S."/>
            <person name="Haridas S."/>
            <person name="Kuo A."/>
            <person name="Mondo S."/>
            <person name="Pangilinan J."/>
            <person name="Riley R."/>
            <person name="Labutti K."/>
            <person name="Andreopoulos B."/>
            <person name="Lipzen A."/>
            <person name="Chen C."/>
            <person name="Yanf M."/>
            <person name="Daum C."/>
            <person name="Ng V."/>
            <person name="Clum A."/>
            <person name="Steindorff A."/>
            <person name="Ohm R."/>
            <person name="Martin F."/>
            <person name="Silar P."/>
            <person name="Natvig D."/>
            <person name="Lalanne C."/>
            <person name="Gautier V."/>
            <person name="Ament-Velasquez S.L."/>
            <person name="Kruys A."/>
            <person name="Hutchinson M.I."/>
            <person name="Powell A.J."/>
            <person name="Barry K."/>
            <person name="Miller A.N."/>
            <person name="Grigoriev I.V."/>
            <person name="Debuchy R."/>
            <person name="Gladieux P."/>
            <person name="Thoren M.H."/>
            <person name="Johannesson H."/>
        </authorList>
    </citation>
    <scope>NUCLEOTIDE SEQUENCE</scope>
    <source>
        <strain evidence="3">CBS 606.72</strain>
    </source>
</reference>
<dbReference type="EMBL" id="JAULSU010000002">
    <property type="protein sequence ID" value="KAK0627931.1"/>
    <property type="molecule type" value="Genomic_DNA"/>
</dbReference>
<comment type="caution">
    <text evidence="3">The sequence shown here is derived from an EMBL/GenBank/DDBJ whole genome shotgun (WGS) entry which is preliminary data.</text>
</comment>
<feature type="region of interest" description="Disordered" evidence="1">
    <location>
        <begin position="1173"/>
        <end position="1219"/>
    </location>
</feature>
<dbReference type="GO" id="GO:0046873">
    <property type="term" value="F:metal ion transmembrane transporter activity"/>
    <property type="evidence" value="ECO:0007669"/>
    <property type="project" value="InterPro"/>
</dbReference>
<evidence type="ECO:0000313" key="3">
    <source>
        <dbReference type="EMBL" id="KAK0627931.1"/>
    </source>
</evidence>
<protein>
    <submittedName>
        <fullName evidence="3">Uncharacterized protein</fullName>
    </submittedName>
</protein>
<feature type="region of interest" description="Disordered" evidence="1">
    <location>
        <begin position="306"/>
        <end position="327"/>
    </location>
</feature>
<evidence type="ECO:0000256" key="2">
    <source>
        <dbReference type="SAM" id="Phobius"/>
    </source>
</evidence>